<dbReference type="PROSITE" id="PS51257">
    <property type="entry name" value="PROKAR_LIPOPROTEIN"/>
    <property type="match status" value="1"/>
</dbReference>
<reference evidence="4" key="1">
    <citation type="submission" date="2023-11" db="EMBL/GenBank/DDBJ databases">
        <title>Scrofimicrobium hongkongense sp. nov., isolated from a patient with peritonitis.</title>
        <authorList>
            <person name="Lao H.Y."/>
            <person name="Wong A.Y.P."/>
            <person name="Ng T.L."/>
            <person name="Wong R.Y.L."/>
            <person name="Yau M.C.Y."/>
            <person name="Lam J.Y.W."/>
            <person name="Siu G.K.H."/>
        </authorList>
    </citation>
    <scope>NUCLEOTIDE SEQUENCE</scope>
    <source>
        <strain evidence="4">R131</strain>
    </source>
</reference>
<feature type="chain" id="PRO_5043851554" description="AMIN-like domain-containing protein" evidence="2">
    <location>
        <begin position="19"/>
        <end position="221"/>
    </location>
</feature>
<proteinExistence type="predicted"/>
<name>A0AAU7V6G9_9ACTO</name>
<sequence>MKKLKLTVGLAAASLALAACSQTPTPAQSETTPAPTPVESTQSDAPQSEAEGASPAPSASPAESESSTTPIQGDRWVNEIVPVEPDYDRAAGSNLLIHDVRVGEHPGFYRVVFEFVGDGTPGWHGSWSDTVPVEQGRGEPLSVTGSTFLDLAFTGVQMPMDDADYEVYYQGPDTLSVGPIEIDVDGTFEGQLHVGLGLDQQRQLQIATLSNPTRVVLDIKN</sequence>
<accession>A0AAU7V6G9</accession>
<feature type="compositionally biased region" description="Low complexity" evidence="1">
    <location>
        <begin position="45"/>
        <end position="67"/>
    </location>
</feature>
<dbReference type="AlphaFoldDB" id="A0AAU7V6G9"/>
<organism evidence="4">
    <name type="scientific">Scrofimicrobium appendicitidis</name>
    <dbReference type="NCBI Taxonomy" id="3079930"/>
    <lineage>
        <taxon>Bacteria</taxon>
        <taxon>Bacillati</taxon>
        <taxon>Actinomycetota</taxon>
        <taxon>Actinomycetes</taxon>
        <taxon>Actinomycetales</taxon>
        <taxon>Actinomycetaceae</taxon>
        <taxon>Scrofimicrobium</taxon>
    </lineage>
</organism>
<dbReference type="EMBL" id="CP138335">
    <property type="protein sequence ID" value="XBW07889.1"/>
    <property type="molecule type" value="Genomic_DNA"/>
</dbReference>
<dbReference type="InterPro" id="IPR056303">
    <property type="entry name" value="AMIN-like"/>
</dbReference>
<evidence type="ECO:0000256" key="2">
    <source>
        <dbReference type="SAM" id="SignalP"/>
    </source>
</evidence>
<feature type="compositionally biased region" description="Polar residues" evidence="1">
    <location>
        <begin position="21"/>
        <end position="44"/>
    </location>
</feature>
<keyword evidence="2" id="KW-0732">Signal</keyword>
<evidence type="ECO:0000256" key="1">
    <source>
        <dbReference type="SAM" id="MobiDB-lite"/>
    </source>
</evidence>
<dbReference type="RefSeq" id="WP_350258090.1">
    <property type="nucleotide sequence ID" value="NZ_CP138335.1"/>
</dbReference>
<protein>
    <recommendedName>
        <fullName evidence="3">AMIN-like domain-containing protein</fullName>
    </recommendedName>
</protein>
<feature type="signal peptide" evidence="2">
    <location>
        <begin position="1"/>
        <end position="18"/>
    </location>
</feature>
<feature type="region of interest" description="Disordered" evidence="1">
    <location>
        <begin position="21"/>
        <end position="76"/>
    </location>
</feature>
<dbReference type="KEGG" id="sapp:SAC06_09630"/>
<evidence type="ECO:0000259" key="3">
    <source>
        <dbReference type="Pfam" id="PF24837"/>
    </source>
</evidence>
<evidence type="ECO:0000313" key="4">
    <source>
        <dbReference type="EMBL" id="XBW07889.1"/>
    </source>
</evidence>
<gene>
    <name evidence="4" type="ORF">SAC06_09630</name>
</gene>
<feature type="domain" description="AMIN-like" evidence="3">
    <location>
        <begin position="97"/>
        <end position="220"/>
    </location>
</feature>
<dbReference type="Pfam" id="PF24837">
    <property type="entry name" value="AMIN-like"/>
    <property type="match status" value="1"/>
</dbReference>